<accession>A0A0G4PQQ0</accession>
<dbReference type="AlphaFoldDB" id="A0A0G4PQQ0"/>
<dbReference type="STRING" id="1429867.A0A0G4PQQ0"/>
<sequence>MLTGCPLPSSNIEFVLRSLKLKAATLERALLISLRQGFHISDKAMTIKADNASNNDTLHRYLYQRLSQRYNEYLAETIIREGTIKFTHNSQICCFPHILNLVMNTMLRSLRAGLHKKVCDLLDDVAERSWKTVNAPTSPIAKLRLLVLWIARSPQRIQKWDNRPGCTKAINYNVDTRRNSTFAK</sequence>
<proteinExistence type="predicted"/>
<gene>
    <name evidence="1" type="ORF">PCAMFM013_S030g000079</name>
</gene>
<organism evidence="1 2">
    <name type="scientific">Penicillium camemberti (strain FM 013)</name>
    <dbReference type="NCBI Taxonomy" id="1429867"/>
    <lineage>
        <taxon>Eukaryota</taxon>
        <taxon>Fungi</taxon>
        <taxon>Dikarya</taxon>
        <taxon>Ascomycota</taxon>
        <taxon>Pezizomycotina</taxon>
        <taxon>Eurotiomycetes</taxon>
        <taxon>Eurotiomycetidae</taxon>
        <taxon>Eurotiales</taxon>
        <taxon>Aspergillaceae</taxon>
        <taxon>Penicillium</taxon>
    </lineage>
</organism>
<reference evidence="1 2" key="1">
    <citation type="journal article" date="2014" name="Nat. Commun.">
        <title>Multiple recent horizontal transfers of a large genomic region in cheese making fungi.</title>
        <authorList>
            <person name="Cheeseman K."/>
            <person name="Ropars J."/>
            <person name="Renault P."/>
            <person name="Dupont J."/>
            <person name="Gouzy J."/>
            <person name="Branca A."/>
            <person name="Abraham A.L."/>
            <person name="Ceppi M."/>
            <person name="Conseiller E."/>
            <person name="Debuchy R."/>
            <person name="Malagnac F."/>
            <person name="Goarin A."/>
            <person name="Silar P."/>
            <person name="Lacoste S."/>
            <person name="Sallet E."/>
            <person name="Bensimon A."/>
            <person name="Giraud T."/>
            <person name="Brygoo Y."/>
        </authorList>
    </citation>
    <scope>NUCLEOTIDE SEQUENCE [LARGE SCALE GENOMIC DNA]</scope>
    <source>
        <strain evidence="2">FM 013</strain>
    </source>
</reference>
<evidence type="ECO:0000313" key="1">
    <source>
        <dbReference type="EMBL" id="CRL28792.1"/>
    </source>
</evidence>
<dbReference type="Proteomes" id="UP000053732">
    <property type="component" value="Unassembled WGS sequence"/>
</dbReference>
<protein>
    <submittedName>
        <fullName evidence="1">Str. FM013</fullName>
    </submittedName>
</protein>
<dbReference type="EMBL" id="HG793163">
    <property type="protein sequence ID" value="CRL28792.1"/>
    <property type="molecule type" value="Genomic_DNA"/>
</dbReference>
<keyword evidence="2" id="KW-1185">Reference proteome</keyword>
<evidence type="ECO:0000313" key="2">
    <source>
        <dbReference type="Proteomes" id="UP000053732"/>
    </source>
</evidence>
<name>A0A0G4PQQ0_PENC3</name>